<feature type="domain" description="DUF4142" evidence="3">
    <location>
        <begin position="46"/>
        <end position="181"/>
    </location>
</feature>
<feature type="chain" id="PRO_5007616366" evidence="2">
    <location>
        <begin position="25"/>
        <end position="190"/>
    </location>
</feature>
<dbReference type="PANTHER" id="PTHR38593">
    <property type="entry name" value="BLR2558 PROTEIN"/>
    <property type="match status" value="1"/>
</dbReference>
<dbReference type="STRING" id="288768.SAMEA3906486_03652"/>
<feature type="compositionally biased region" description="Low complexity" evidence="1">
    <location>
        <begin position="27"/>
        <end position="38"/>
    </location>
</feature>
<dbReference type="InterPro" id="IPR012347">
    <property type="entry name" value="Ferritin-like"/>
</dbReference>
<dbReference type="PANTHER" id="PTHR38593:SF1">
    <property type="entry name" value="BLR2558 PROTEIN"/>
    <property type="match status" value="1"/>
</dbReference>
<dbReference type="Pfam" id="PF13628">
    <property type="entry name" value="DUF4142"/>
    <property type="match status" value="1"/>
</dbReference>
<dbReference type="Proteomes" id="UP000076848">
    <property type="component" value="Unassembled WGS sequence"/>
</dbReference>
<proteinExistence type="predicted"/>
<protein>
    <submittedName>
        <fullName evidence="4">Predicted outer membrane protein</fullName>
    </submittedName>
</protein>
<dbReference type="InterPro" id="IPR025419">
    <property type="entry name" value="DUF4142"/>
</dbReference>
<dbReference type="AlphaFoldDB" id="A0A157SMG4"/>
<dbReference type="Gene3D" id="1.20.1260.10">
    <property type="match status" value="1"/>
</dbReference>
<gene>
    <name evidence="4" type="ORF">SAMEA3906486_03652</name>
</gene>
<name>A0A157SMG4_9BORD</name>
<evidence type="ECO:0000259" key="3">
    <source>
        <dbReference type="Pfam" id="PF13628"/>
    </source>
</evidence>
<feature type="signal peptide" evidence="2">
    <location>
        <begin position="1"/>
        <end position="24"/>
    </location>
</feature>
<reference evidence="4 5" key="1">
    <citation type="submission" date="2016-04" db="EMBL/GenBank/DDBJ databases">
        <authorList>
            <consortium name="Pathogen Informatics"/>
        </authorList>
    </citation>
    <scope>NUCLEOTIDE SEQUENCE [LARGE SCALE GENOMIC DNA]</scope>
    <source>
        <strain evidence="4 5">H050680373</strain>
    </source>
</reference>
<keyword evidence="5" id="KW-1185">Reference proteome</keyword>
<accession>A0A157SMG4</accession>
<organism evidence="4 5">
    <name type="scientific">Bordetella ansorpii</name>
    <dbReference type="NCBI Taxonomy" id="288768"/>
    <lineage>
        <taxon>Bacteria</taxon>
        <taxon>Pseudomonadati</taxon>
        <taxon>Pseudomonadota</taxon>
        <taxon>Betaproteobacteria</taxon>
        <taxon>Burkholderiales</taxon>
        <taxon>Alcaligenaceae</taxon>
        <taxon>Bordetella</taxon>
    </lineage>
</organism>
<feature type="region of interest" description="Disordered" evidence="1">
    <location>
        <begin position="24"/>
        <end position="47"/>
    </location>
</feature>
<evidence type="ECO:0000313" key="4">
    <source>
        <dbReference type="EMBL" id="SAI71627.1"/>
    </source>
</evidence>
<sequence length="190" mass="20098">MKMQTLAMSILAGTTLALAQPAFAQKAPATPAPAESPAGTQKLDSADRDFLENAAQAGHLEIEGSKLAESKAKSADVKAYAEKMIADHGKVGQELDALAKSKGYTPPTEPSLMQKAKLKTLDVRDESFDKAYADSIGVSAHEDAVELFTKASKEAKDADVKAFAAKTLPALQEHLNMGRELQKKVSGSAK</sequence>
<keyword evidence="2" id="KW-0732">Signal</keyword>
<evidence type="ECO:0000313" key="5">
    <source>
        <dbReference type="Proteomes" id="UP000076848"/>
    </source>
</evidence>
<evidence type="ECO:0000256" key="1">
    <source>
        <dbReference type="SAM" id="MobiDB-lite"/>
    </source>
</evidence>
<evidence type="ECO:0000256" key="2">
    <source>
        <dbReference type="SAM" id="SignalP"/>
    </source>
</evidence>
<dbReference type="RefSeq" id="WP_066130084.1">
    <property type="nucleotide sequence ID" value="NZ_FKIF01000007.1"/>
</dbReference>
<dbReference type="EMBL" id="FKIF01000007">
    <property type="protein sequence ID" value="SAI71627.1"/>
    <property type="molecule type" value="Genomic_DNA"/>
</dbReference>